<organism evidence="1">
    <name type="scientific">Mycobacterium riyadhense</name>
    <dbReference type="NCBI Taxonomy" id="486698"/>
    <lineage>
        <taxon>Bacteria</taxon>
        <taxon>Bacillati</taxon>
        <taxon>Actinomycetota</taxon>
        <taxon>Actinomycetes</taxon>
        <taxon>Mycobacteriales</taxon>
        <taxon>Mycobacteriaceae</taxon>
        <taxon>Mycobacterium</taxon>
    </lineage>
</organism>
<name>A0A653EPD4_9MYCO</name>
<evidence type="ECO:0000313" key="1">
    <source>
        <dbReference type="EMBL" id="VTO99278.1"/>
    </source>
</evidence>
<reference evidence="1" key="1">
    <citation type="submission" date="2019-05" db="EMBL/GenBank/DDBJ databases">
        <authorList>
            <person name="Naeem R."/>
            <person name="Antony C."/>
            <person name="Guan Q."/>
        </authorList>
    </citation>
    <scope>NUCLEOTIDE SEQUENCE</scope>
    <source>
        <strain evidence="1">2</strain>
    </source>
</reference>
<dbReference type="AlphaFoldDB" id="A0A653EPD4"/>
<protein>
    <submittedName>
        <fullName evidence="1">Uncharacterized protein</fullName>
    </submittedName>
</protein>
<gene>
    <name evidence="1" type="ORF">BIN_B_02995</name>
</gene>
<accession>A0A653EPD4</accession>
<sequence>MFSISVATCAFCFLQTCASRGWKEVKHPAREFPNLKITDLISWTCDVHIPDVSHMVAKSGDGLRAISVVQSTI</sequence>
<proteinExistence type="predicted"/>
<dbReference type="EMBL" id="LR589092">
    <property type="protein sequence ID" value="VTO99278.1"/>
    <property type="molecule type" value="Genomic_DNA"/>
</dbReference>